<dbReference type="AlphaFoldDB" id="G3H9S9"/>
<organism evidence="1 2">
    <name type="scientific">Cricetulus griseus</name>
    <name type="common">Chinese hamster</name>
    <name type="synonym">Cricetulus barabensis griseus</name>
    <dbReference type="NCBI Taxonomy" id="10029"/>
    <lineage>
        <taxon>Eukaryota</taxon>
        <taxon>Metazoa</taxon>
        <taxon>Chordata</taxon>
        <taxon>Craniata</taxon>
        <taxon>Vertebrata</taxon>
        <taxon>Euteleostomi</taxon>
        <taxon>Mammalia</taxon>
        <taxon>Eutheria</taxon>
        <taxon>Euarchontoglires</taxon>
        <taxon>Glires</taxon>
        <taxon>Rodentia</taxon>
        <taxon>Myomorpha</taxon>
        <taxon>Muroidea</taxon>
        <taxon>Cricetidae</taxon>
        <taxon>Cricetinae</taxon>
        <taxon>Cricetulus</taxon>
    </lineage>
</organism>
<protein>
    <submittedName>
        <fullName evidence="1">Uncharacterized protein</fullName>
    </submittedName>
</protein>
<dbReference type="InParanoid" id="G3H9S9"/>
<dbReference type="EMBL" id="JH000237">
    <property type="protein sequence ID" value="EGV94973.1"/>
    <property type="molecule type" value="Genomic_DNA"/>
</dbReference>
<accession>G3H9S9</accession>
<proteinExistence type="predicted"/>
<evidence type="ECO:0000313" key="2">
    <source>
        <dbReference type="Proteomes" id="UP000001075"/>
    </source>
</evidence>
<gene>
    <name evidence="1" type="ORF">I79_007160</name>
</gene>
<evidence type="ECO:0000313" key="1">
    <source>
        <dbReference type="EMBL" id="EGV94973.1"/>
    </source>
</evidence>
<name>G3H9S9_CRIGR</name>
<dbReference type="Proteomes" id="UP000001075">
    <property type="component" value="Unassembled WGS sequence"/>
</dbReference>
<reference evidence="2" key="1">
    <citation type="journal article" date="2011" name="Nat. Biotechnol.">
        <title>The genomic sequence of the Chinese hamster ovary (CHO)-K1 cell line.</title>
        <authorList>
            <person name="Xu X."/>
            <person name="Nagarajan H."/>
            <person name="Lewis N.E."/>
            <person name="Pan S."/>
            <person name="Cai Z."/>
            <person name="Liu X."/>
            <person name="Chen W."/>
            <person name="Xie M."/>
            <person name="Wang W."/>
            <person name="Hammond S."/>
            <person name="Andersen M.R."/>
            <person name="Neff N."/>
            <person name="Passarelli B."/>
            <person name="Koh W."/>
            <person name="Fan H.C."/>
            <person name="Wang J."/>
            <person name="Gui Y."/>
            <person name="Lee K.H."/>
            <person name="Betenbaugh M.J."/>
            <person name="Quake S.R."/>
            <person name="Famili I."/>
            <person name="Palsson B.O."/>
            <person name="Wang J."/>
        </authorList>
    </citation>
    <scope>NUCLEOTIDE SEQUENCE [LARGE SCALE GENOMIC DNA]</scope>
    <source>
        <strain evidence="2">CHO K1 cell line</strain>
    </source>
</reference>
<sequence length="50" mass="5444">MVCQSALHPVTNTWENQLMKRTGLFGLTVLGDLARGPVDFQPLAGRCTSL</sequence>